<dbReference type="OrthoDB" id="207378at2759"/>
<feature type="transmembrane region" description="Helical" evidence="2">
    <location>
        <begin position="1000"/>
        <end position="1023"/>
    </location>
</feature>
<dbReference type="KEGG" id="scac:106081402"/>
<feature type="transmembrane region" description="Helical" evidence="2">
    <location>
        <begin position="971"/>
        <end position="988"/>
    </location>
</feature>
<reference evidence="5" key="1">
    <citation type="submission" date="2020-05" db="UniProtKB">
        <authorList>
            <consortium name="EnsemblMetazoa"/>
        </authorList>
    </citation>
    <scope>IDENTIFICATION</scope>
    <source>
        <strain evidence="5">USDA</strain>
    </source>
</reference>
<dbReference type="Pfam" id="PF01757">
    <property type="entry name" value="Acyl_transf_3"/>
    <property type="match status" value="1"/>
</dbReference>
<evidence type="ECO:0000256" key="3">
    <source>
        <dbReference type="SAM" id="SignalP"/>
    </source>
</evidence>
<dbReference type="PANTHER" id="PTHR11161">
    <property type="entry name" value="O-ACYLTRANSFERASE"/>
    <property type="match status" value="1"/>
</dbReference>
<dbReference type="Pfam" id="PF20146">
    <property type="entry name" value="NRF"/>
    <property type="match status" value="1"/>
</dbReference>
<feature type="transmembrane region" description="Helical" evidence="2">
    <location>
        <begin position="824"/>
        <end position="847"/>
    </location>
</feature>
<evidence type="ECO:0000256" key="2">
    <source>
        <dbReference type="SAM" id="Phobius"/>
    </source>
</evidence>
<feature type="region of interest" description="Disordered" evidence="1">
    <location>
        <begin position="525"/>
        <end position="546"/>
    </location>
</feature>
<dbReference type="PANTHER" id="PTHR11161:SF69">
    <property type="entry name" value="NOSE RESISTANT TO FLUOXETINE PROTEIN 6-LIKE PROTEIN"/>
    <property type="match status" value="1"/>
</dbReference>
<feature type="transmembrane region" description="Helical" evidence="2">
    <location>
        <begin position="456"/>
        <end position="476"/>
    </location>
</feature>
<evidence type="ECO:0000313" key="5">
    <source>
        <dbReference type="EnsemblMetazoa" id="SCAU014518-PA"/>
    </source>
</evidence>
<gene>
    <name evidence="5" type="primary">106081402</name>
</gene>
<dbReference type="SMART" id="SM00703">
    <property type="entry name" value="NRF"/>
    <property type="match status" value="1"/>
</dbReference>
<evidence type="ECO:0000259" key="4">
    <source>
        <dbReference type="SMART" id="SM00703"/>
    </source>
</evidence>
<feature type="transmembrane region" description="Helical" evidence="2">
    <location>
        <begin position="867"/>
        <end position="885"/>
    </location>
</feature>
<keyword evidence="2" id="KW-0812">Transmembrane</keyword>
<keyword evidence="2" id="KW-0472">Membrane</keyword>
<dbReference type="EnsemblMetazoa" id="SCAU014518-RA">
    <property type="protein sequence ID" value="SCAU014518-PA"/>
    <property type="gene ID" value="SCAU014518"/>
</dbReference>
<protein>
    <recommendedName>
        <fullName evidence="4">Nose resistant-to-fluoxetine protein N-terminal domain-containing protein</fullName>
    </recommendedName>
</protein>
<dbReference type="AlphaFoldDB" id="A0A1I8Q753"/>
<dbReference type="InterPro" id="IPR006621">
    <property type="entry name" value="Nose-resist-to-fluoxetine_N"/>
</dbReference>
<feature type="compositionally biased region" description="Low complexity" evidence="1">
    <location>
        <begin position="567"/>
        <end position="583"/>
    </location>
</feature>
<feature type="transmembrane region" description="Helical" evidence="2">
    <location>
        <begin position="729"/>
        <end position="750"/>
    </location>
</feature>
<sequence>MSLTTCKNIHLFVLILQIITWKSHFIFASTTNPSSATSSSSTIIEHRINPNITILHEVHEEGFSTKKDKPPNPDIQPLKHMKKKPYLPLDKPYSSHEKPKPLKELELHPVVFDFNLGDLEDLEHENFKKKDLSAEEKLLLRDGAVIGNLQTGSTIAYSEDVKIPDAETLQDDLTVQVDIVTSTEKSNKKLATNFYSTSKGEEYAVTPTSTFSSPSTAASTSSTTTVSPHILKIFKPKSAKKGRELMKQDELLHKGLNNHNSLNHYLTISDNGGNNQTAESLQQANIFQIITNIYDHFYWQPSEIRNKVTTACGLEMQAYLTALHGNYRWAQAAYDSSARYRGQLLFGNDKWLGQRQFCYELNRQLDPEKRKHFEFEFYVALIVFQLELPDKFSARLQVGECLPKSCTAQDVQHLLEIDPHASMLTSMNSSHTPAVVKILGVRTVPGLYSYWRELRFQIFASLMLTLFLLIISATWYQSHLGEQRLQQQTHIAVISGSKVDSPTIHHISSADNGKSFELYQMSSLNDNNNASTETNEHNDTNGKKLSYFNGQHELDINSNRQGASGLGHSNNNNNNSSNSNGSHSAHDMEYRIETTSNAGAPETYEAKQQLGIHEQVLLCFAFQTNASTILSLDPSKESQTSCVHGLRVISVMWTIMVHTYLQVFNIGENRFTRVIVERTTWYQFIGNATFSVDTFFFISGFLVTLLYLKQDKKLPERTSQFLKKGFLDTTIVVIYRYIRLTPTYLFVIFFNDFARRQTFDNSVFQPSVPYQTCGQYWWRNILYINNFYPLKEICMIWSWYMANDMQFFVMASFLLMFSMRYSKAVVLTLVTFLLSSWGISGVISLHYHYTHKVSSPFESFDFLYDKPWQRVGPYIIGMLTGYIMSRVRTPPKVSGRLNTLLWFLSLGLLVLIICGVWHGELNEVPTAFYVSMAHTGFGVALIWIVLSCCWNLSPTMNRILSYRCLWPLSRLTYCAYLIHPVIMLVLSYRMDGTIHLNPLFITVIFFGNAVVSFIAAFFISVAFESPVIRLLKILFHK</sequence>
<dbReference type="GO" id="GO:0016747">
    <property type="term" value="F:acyltransferase activity, transferring groups other than amino-acyl groups"/>
    <property type="evidence" value="ECO:0007669"/>
    <property type="project" value="InterPro"/>
</dbReference>
<feature type="region of interest" description="Disordered" evidence="1">
    <location>
        <begin position="62"/>
        <end position="81"/>
    </location>
</feature>
<feature type="transmembrane region" description="Helical" evidence="2">
    <location>
        <begin position="684"/>
        <end position="708"/>
    </location>
</feature>
<feature type="transmembrane region" description="Helical" evidence="2">
    <location>
        <begin position="930"/>
        <end position="950"/>
    </location>
</feature>
<feature type="compositionally biased region" description="Basic and acidic residues" evidence="1">
    <location>
        <begin position="62"/>
        <end position="71"/>
    </location>
</feature>
<accession>A0A1I8Q753</accession>
<evidence type="ECO:0000313" key="6">
    <source>
        <dbReference type="Proteomes" id="UP000095300"/>
    </source>
</evidence>
<feature type="signal peptide" evidence="3">
    <location>
        <begin position="1"/>
        <end position="28"/>
    </location>
</feature>
<keyword evidence="3" id="KW-0732">Signal</keyword>
<dbReference type="VEuPathDB" id="VectorBase:SCAU014518"/>
<proteinExistence type="predicted"/>
<name>A0A1I8Q753_STOCA</name>
<dbReference type="Proteomes" id="UP000095300">
    <property type="component" value="Unassembled WGS sequence"/>
</dbReference>
<keyword evidence="6" id="KW-1185">Reference proteome</keyword>
<dbReference type="InterPro" id="IPR002656">
    <property type="entry name" value="Acyl_transf_3_dom"/>
</dbReference>
<organism evidence="5 6">
    <name type="scientific">Stomoxys calcitrans</name>
    <name type="common">Stable fly</name>
    <name type="synonym">Conops calcitrans</name>
    <dbReference type="NCBI Taxonomy" id="35570"/>
    <lineage>
        <taxon>Eukaryota</taxon>
        <taxon>Metazoa</taxon>
        <taxon>Ecdysozoa</taxon>
        <taxon>Arthropoda</taxon>
        <taxon>Hexapoda</taxon>
        <taxon>Insecta</taxon>
        <taxon>Pterygota</taxon>
        <taxon>Neoptera</taxon>
        <taxon>Endopterygota</taxon>
        <taxon>Diptera</taxon>
        <taxon>Brachycera</taxon>
        <taxon>Muscomorpha</taxon>
        <taxon>Muscoidea</taxon>
        <taxon>Muscidae</taxon>
        <taxon>Stomoxys</taxon>
    </lineage>
</organism>
<feature type="transmembrane region" description="Helical" evidence="2">
    <location>
        <begin position="897"/>
        <end position="918"/>
    </location>
</feature>
<dbReference type="InterPro" id="IPR052728">
    <property type="entry name" value="O2_lipid_transport_reg"/>
</dbReference>
<feature type="chain" id="PRO_5009327898" description="Nose resistant-to-fluoxetine protein N-terminal domain-containing protein" evidence="3">
    <location>
        <begin position="29"/>
        <end position="1037"/>
    </location>
</feature>
<evidence type="ECO:0000256" key="1">
    <source>
        <dbReference type="SAM" id="MobiDB-lite"/>
    </source>
</evidence>
<feature type="domain" description="Nose resistant-to-fluoxetine protein N-terminal" evidence="4">
    <location>
        <begin position="309"/>
        <end position="434"/>
    </location>
</feature>
<feature type="region of interest" description="Disordered" evidence="1">
    <location>
        <begin position="558"/>
        <end position="584"/>
    </location>
</feature>
<feature type="transmembrane region" description="Helical" evidence="2">
    <location>
        <begin position="797"/>
        <end position="817"/>
    </location>
</feature>
<keyword evidence="2" id="KW-1133">Transmembrane helix</keyword>
<feature type="transmembrane region" description="Helical" evidence="2">
    <location>
        <begin position="645"/>
        <end position="664"/>
    </location>
</feature>